<evidence type="ECO:0000256" key="3">
    <source>
        <dbReference type="ARBA" id="ARBA00022989"/>
    </source>
</evidence>
<reference evidence="7" key="1">
    <citation type="submission" date="2021-01" db="EMBL/GenBank/DDBJ databases">
        <title>Genome public.</title>
        <authorList>
            <person name="Liu C."/>
            <person name="Sun Q."/>
        </authorList>
    </citation>
    <scope>NUCLEOTIDE SEQUENCE [LARGE SCALE GENOMIC DNA]</scope>
    <source>
        <strain evidence="7">YIM B02567</strain>
    </source>
</reference>
<evidence type="ECO:0000256" key="4">
    <source>
        <dbReference type="ARBA" id="ARBA00023136"/>
    </source>
</evidence>
<proteinExistence type="predicted"/>
<feature type="transmembrane region" description="Helical" evidence="5">
    <location>
        <begin position="56"/>
        <end position="79"/>
    </location>
</feature>
<feature type="transmembrane region" description="Helical" evidence="5">
    <location>
        <begin position="22"/>
        <end position="44"/>
    </location>
</feature>
<evidence type="ECO:0000313" key="6">
    <source>
        <dbReference type="EMBL" id="MBK1896763.1"/>
    </source>
</evidence>
<dbReference type="Pfam" id="PF13564">
    <property type="entry name" value="DoxX_2"/>
    <property type="match status" value="1"/>
</dbReference>
<organism evidence="6 7">
    <name type="scientific">Chryseobacterium paridis</name>
    <dbReference type="NCBI Taxonomy" id="2800328"/>
    <lineage>
        <taxon>Bacteria</taxon>
        <taxon>Pseudomonadati</taxon>
        <taxon>Bacteroidota</taxon>
        <taxon>Flavobacteriia</taxon>
        <taxon>Flavobacteriales</taxon>
        <taxon>Weeksellaceae</taxon>
        <taxon>Chryseobacterium group</taxon>
        <taxon>Chryseobacterium</taxon>
    </lineage>
</organism>
<keyword evidence="7" id="KW-1185">Reference proteome</keyword>
<evidence type="ECO:0000256" key="1">
    <source>
        <dbReference type="ARBA" id="ARBA00004141"/>
    </source>
</evidence>
<keyword evidence="3 5" id="KW-1133">Transmembrane helix</keyword>
<dbReference type="InterPro" id="IPR016944">
    <property type="entry name" value="UCP030066"/>
</dbReference>
<dbReference type="EMBL" id="JAENHK010000010">
    <property type="protein sequence ID" value="MBK1896763.1"/>
    <property type="molecule type" value="Genomic_DNA"/>
</dbReference>
<evidence type="ECO:0000256" key="5">
    <source>
        <dbReference type="SAM" id="Phobius"/>
    </source>
</evidence>
<dbReference type="PIRSF" id="PIRSF030066">
    <property type="entry name" value="UCP030066"/>
    <property type="match status" value="1"/>
</dbReference>
<feature type="transmembrane region" description="Helical" evidence="5">
    <location>
        <begin position="88"/>
        <end position="105"/>
    </location>
</feature>
<comment type="caution">
    <text evidence="6">The sequence shown here is derived from an EMBL/GenBank/DDBJ whole genome shotgun (WGS) entry which is preliminary data.</text>
</comment>
<gene>
    <name evidence="6" type="ORF">JHL15_13430</name>
</gene>
<comment type="subcellular location">
    <subcellularLocation>
        <location evidence="1">Membrane</location>
        <topology evidence="1">Multi-pass membrane protein</topology>
    </subcellularLocation>
</comment>
<accession>A0ABS1FWY5</accession>
<evidence type="ECO:0000313" key="7">
    <source>
        <dbReference type="Proteomes" id="UP000628669"/>
    </source>
</evidence>
<dbReference type="InterPro" id="IPR032808">
    <property type="entry name" value="DoxX"/>
</dbReference>
<feature type="transmembrane region" description="Helical" evidence="5">
    <location>
        <begin position="111"/>
        <end position="130"/>
    </location>
</feature>
<dbReference type="Proteomes" id="UP000628669">
    <property type="component" value="Unassembled WGS sequence"/>
</dbReference>
<protein>
    <submittedName>
        <fullName evidence="6">DoxX family protein</fullName>
    </submittedName>
</protein>
<evidence type="ECO:0000256" key="2">
    <source>
        <dbReference type="ARBA" id="ARBA00022692"/>
    </source>
</evidence>
<keyword evidence="4 5" id="KW-0472">Membrane</keyword>
<keyword evidence="2 5" id="KW-0812">Transmembrane</keyword>
<sequence>METQTQTTQIQTQTQSQKRNKIIYWIFTLWLALGMVSTAAVQLLKNKDEVANFTSLGFPVYLMTIIGVWKILGVIAILIPKQPLLKEWAYAGFFFVMSGAILSHLASDHNFSKIFASLLLLVLTIISWYFRPDNRRFSLTNRNRL</sequence>
<dbReference type="RefSeq" id="WP_200246489.1">
    <property type="nucleotide sequence ID" value="NZ_JAENHK010000010.1"/>
</dbReference>
<name>A0ABS1FWY5_9FLAO</name>